<proteinExistence type="predicted"/>
<name>M5G4N3_DACPD</name>
<dbReference type="OrthoDB" id="3342934at2759"/>
<keyword evidence="3" id="KW-1185">Reference proteome</keyword>
<sequence>MKGFFASLATVAAAALTVAAETHTISFNNKCGHGTPTLVQGGNILSKGGDYTANCPFASAIAYLQTGSCGLNGEGCSMVELSLINSQTSTADVTLIPPHTFSVTTGFQFYGVCPGVGADCTSANCCPDNAFCTPTDYTAQRYCNEDNVNLSITFCD</sequence>
<dbReference type="OMA" id="ETHTISF"/>
<evidence type="ECO:0000256" key="1">
    <source>
        <dbReference type="SAM" id="SignalP"/>
    </source>
</evidence>
<dbReference type="EMBL" id="JH795856">
    <property type="protein sequence ID" value="EJU05206.1"/>
    <property type="molecule type" value="Genomic_DNA"/>
</dbReference>
<dbReference type="AlphaFoldDB" id="M5G4N3"/>
<keyword evidence="1" id="KW-0732">Signal</keyword>
<evidence type="ECO:0000313" key="3">
    <source>
        <dbReference type="Proteomes" id="UP000030653"/>
    </source>
</evidence>
<evidence type="ECO:0000313" key="2">
    <source>
        <dbReference type="EMBL" id="EJU05206.1"/>
    </source>
</evidence>
<gene>
    <name evidence="2" type="ORF">DACRYDRAFT_19782</name>
</gene>
<dbReference type="STRING" id="1858805.M5G4N3"/>
<evidence type="ECO:0008006" key="4">
    <source>
        <dbReference type="Google" id="ProtNLM"/>
    </source>
</evidence>
<feature type="chain" id="PRO_5004067510" description="Glycopeptide" evidence="1">
    <location>
        <begin position="21"/>
        <end position="156"/>
    </location>
</feature>
<dbReference type="HOGENOM" id="CLU_118873_0_0_1"/>
<accession>M5G4N3</accession>
<dbReference type="RefSeq" id="XP_040632100.1">
    <property type="nucleotide sequence ID" value="XM_040771656.1"/>
</dbReference>
<protein>
    <recommendedName>
        <fullName evidence="4">Glycopeptide</fullName>
    </recommendedName>
</protein>
<dbReference type="GeneID" id="63686718"/>
<reference evidence="2 3" key="1">
    <citation type="journal article" date="2012" name="Science">
        <title>The Paleozoic origin of enzymatic lignin decomposition reconstructed from 31 fungal genomes.</title>
        <authorList>
            <person name="Floudas D."/>
            <person name="Binder M."/>
            <person name="Riley R."/>
            <person name="Barry K."/>
            <person name="Blanchette R.A."/>
            <person name="Henrissat B."/>
            <person name="Martinez A.T."/>
            <person name="Otillar R."/>
            <person name="Spatafora J.W."/>
            <person name="Yadav J.S."/>
            <person name="Aerts A."/>
            <person name="Benoit I."/>
            <person name="Boyd A."/>
            <person name="Carlson A."/>
            <person name="Copeland A."/>
            <person name="Coutinho P.M."/>
            <person name="de Vries R.P."/>
            <person name="Ferreira P."/>
            <person name="Findley K."/>
            <person name="Foster B."/>
            <person name="Gaskell J."/>
            <person name="Glotzer D."/>
            <person name="Gorecki P."/>
            <person name="Heitman J."/>
            <person name="Hesse C."/>
            <person name="Hori C."/>
            <person name="Igarashi K."/>
            <person name="Jurgens J.A."/>
            <person name="Kallen N."/>
            <person name="Kersten P."/>
            <person name="Kohler A."/>
            <person name="Kuees U."/>
            <person name="Kumar T.K.A."/>
            <person name="Kuo A."/>
            <person name="LaButti K."/>
            <person name="Larrondo L.F."/>
            <person name="Lindquist E."/>
            <person name="Ling A."/>
            <person name="Lombard V."/>
            <person name="Lucas S."/>
            <person name="Lundell T."/>
            <person name="Martin R."/>
            <person name="McLaughlin D.J."/>
            <person name="Morgenstern I."/>
            <person name="Morin E."/>
            <person name="Murat C."/>
            <person name="Nagy L.G."/>
            <person name="Nolan M."/>
            <person name="Ohm R.A."/>
            <person name="Patyshakuliyeva A."/>
            <person name="Rokas A."/>
            <person name="Ruiz-Duenas F.J."/>
            <person name="Sabat G."/>
            <person name="Salamov A."/>
            <person name="Samejima M."/>
            <person name="Schmutz J."/>
            <person name="Slot J.C."/>
            <person name="St John F."/>
            <person name="Stenlid J."/>
            <person name="Sun H."/>
            <person name="Sun S."/>
            <person name="Syed K."/>
            <person name="Tsang A."/>
            <person name="Wiebenga A."/>
            <person name="Young D."/>
            <person name="Pisabarro A."/>
            <person name="Eastwood D.C."/>
            <person name="Martin F."/>
            <person name="Cullen D."/>
            <person name="Grigoriev I.V."/>
            <person name="Hibbett D.S."/>
        </authorList>
    </citation>
    <scope>NUCLEOTIDE SEQUENCE [LARGE SCALE GENOMIC DNA]</scope>
    <source>
        <strain evidence="2 3">DJM-731 SS1</strain>
    </source>
</reference>
<feature type="signal peptide" evidence="1">
    <location>
        <begin position="1"/>
        <end position="20"/>
    </location>
</feature>
<organism evidence="2 3">
    <name type="scientific">Dacryopinax primogenitus (strain DJM 731)</name>
    <name type="common">Brown rot fungus</name>
    <dbReference type="NCBI Taxonomy" id="1858805"/>
    <lineage>
        <taxon>Eukaryota</taxon>
        <taxon>Fungi</taxon>
        <taxon>Dikarya</taxon>
        <taxon>Basidiomycota</taxon>
        <taxon>Agaricomycotina</taxon>
        <taxon>Dacrymycetes</taxon>
        <taxon>Dacrymycetales</taxon>
        <taxon>Dacrymycetaceae</taxon>
        <taxon>Dacryopinax</taxon>
    </lineage>
</organism>
<dbReference type="Proteomes" id="UP000030653">
    <property type="component" value="Unassembled WGS sequence"/>
</dbReference>